<dbReference type="EMBL" id="JACCJB010000018">
    <property type="protein sequence ID" value="KAF6219826.1"/>
    <property type="molecule type" value="Genomic_DNA"/>
</dbReference>
<dbReference type="Proteomes" id="UP000593566">
    <property type="component" value="Unassembled WGS sequence"/>
</dbReference>
<dbReference type="EC" id="6.3.2.6" evidence="2"/>
<evidence type="ECO:0000259" key="9">
    <source>
        <dbReference type="Pfam" id="PF01259"/>
    </source>
</evidence>
<dbReference type="PANTHER" id="PTHR43700:SF1">
    <property type="entry name" value="PHOSPHORIBOSYLAMINOIMIDAZOLE-SUCCINOCARBOXAMIDE SYNTHASE"/>
    <property type="match status" value="1"/>
</dbReference>
<evidence type="ECO:0000256" key="7">
    <source>
        <dbReference type="ARBA" id="ARBA00022840"/>
    </source>
</evidence>
<dbReference type="InterPro" id="IPR028923">
    <property type="entry name" value="SAICAR_synt/ADE2_N"/>
</dbReference>
<dbReference type="Gene3D" id="3.30.470.20">
    <property type="entry name" value="ATP-grasp fold, B domain"/>
    <property type="match status" value="1"/>
</dbReference>
<keyword evidence="5" id="KW-0547">Nucleotide-binding</keyword>
<gene>
    <name evidence="10" type="ORF">HO133_003651</name>
</gene>
<comment type="pathway">
    <text evidence="1">Purine metabolism; IMP biosynthesis via de novo pathway; 5-amino-1-(5-phospho-D-ribosyl)imidazole-4-carboxamide from 5-amino-1-(5-phospho-D-ribosyl)imidazole-4-carboxylate: step 1/2.</text>
</comment>
<dbReference type="RefSeq" id="XP_037149261.1">
    <property type="nucleotide sequence ID" value="XM_037294573.1"/>
</dbReference>
<dbReference type="PANTHER" id="PTHR43700">
    <property type="entry name" value="PHOSPHORIBOSYLAMINOIMIDAZOLE-SUCCINOCARBOXAMIDE SYNTHASE"/>
    <property type="match status" value="1"/>
</dbReference>
<dbReference type="GO" id="GO:0006189">
    <property type="term" value="P:'de novo' IMP biosynthetic process"/>
    <property type="evidence" value="ECO:0007669"/>
    <property type="project" value="UniProtKB-UniPathway"/>
</dbReference>
<evidence type="ECO:0000313" key="10">
    <source>
        <dbReference type="EMBL" id="KAF6219826.1"/>
    </source>
</evidence>
<dbReference type="Pfam" id="PF01259">
    <property type="entry name" value="SAICAR_synt"/>
    <property type="match status" value="1"/>
</dbReference>
<dbReference type="AlphaFoldDB" id="A0A8H6CAT8"/>
<keyword evidence="11" id="KW-1185">Reference proteome</keyword>
<feature type="domain" description="SAICAR synthetase/ADE2 N-terminal" evidence="9">
    <location>
        <begin position="2"/>
        <end position="112"/>
    </location>
</feature>
<protein>
    <recommendedName>
        <fullName evidence="3">Phosphoribosylaminoimidazole-succinocarboxamide synthase</fullName>
        <ecNumber evidence="2">6.3.2.6</ecNumber>
    </recommendedName>
    <alternativeName>
        <fullName evidence="8">SAICAR synthetase</fullName>
    </alternativeName>
</protein>
<dbReference type="GO" id="GO:0005524">
    <property type="term" value="F:ATP binding"/>
    <property type="evidence" value="ECO:0007669"/>
    <property type="project" value="UniProtKB-KW"/>
</dbReference>
<dbReference type="UniPathway" id="UPA00074">
    <property type="reaction ID" value="UER00131"/>
</dbReference>
<evidence type="ECO:0000313" key="11">
    <source>
        <dbReference type="Proteomes" id="UP000593566"/>
    </source>
</evidence>
<dbReference type="GO" id="GO:0004639">
    <property type="term" value="F:phosphoribosylaminoimidazolesuccinocarboxamide synthase activity"/>
    <property type="evidence" value="ECO:0007669"/>
    <property type="project" value="UniProtKB-EC"/>
</dbReference>
<dbReference type="GO" id="GO:0005737">
    <property type="term" value="C:cytoplasm"/>
    <property type="evidence" value="ECO:0007669"/>
    <property type="project" value="TreeGrafter"/>
</dbReference>
<evidence type="ECO:0000256" key="1">
    <source>
        <dbReference type="ARBA" id="ARBA00004672"/>
    </source>
</evidence>
<evidence type="ECO:0000256" key="2">
    <source>
        <dbReference type="ARBA" id="ARBA00012217"/>
    </source>
</evidence>
<evidence type="ECO:0000256" key="8">
    <source>
        <dbReference type="ARBA" id="ARBA00030409"/>
    </source>
</evidence>
<proteinExistence type="predicted"/>
<dbReference type="GeneID" id="59332062"/>
<evidence type="ECO:0000256" key="6">
    <source>
        <dbReference type="ARBA" id="ARBA00022755"/>
    </source>
</evidence>
<reference evidence="10 11" key="1">
    <citation type="journal article" date="2020" name="Genomics">
        <title>Complete, high-quality genomes from long-read metagenomic sequencing of two wolf lichen thalli reveals enigmatic genome architecture.</title>
        <authorList>
            <person name="McKenzie S.K."/>
            <person name="Walston R.F."/>
            <person name="Allen J.L."/>
        </authorList>
    </citation>
    <scope>NUCLEOTIDE SEQUENCE [LARGE SCALE GENOMIC DNA]</scope>
    <source>
        <strain evidence="10">WasteWater1</strain>
    </source>
</reference>
<organism evidence="10 11">
    <name type="scientific">Letharia lupina</name>
    <dbReference type="NCBI Taxonomy" id="560253"/>
    <lineage>
        <taxon>Eukaryota</taxon>
        <taxon>Fungi</taxon>
        <taxon>Dikarya</taxon>
        <taxon>Ascomycota</taxon>
        <taxon>Pezizomycotina</taxon>
        <taxon>Lecanoromycetes</taxon>
        <taxon>OSLEUM clade</taxon>
        <taxon>Lecanoromycetidae</taxon>
        <taxon>Lecanorales</taxon>
        <taxon>Lecanorineae</taxon>
        <taxon>Parmeliaceae</taxon>
        <taxon>Letharia</taxon>
    </lineage>
</organism>
<accession>A0A8H6CAT8</accession>
<comment type="caution">
    <text evidence="10">The sequence shown here is derived from an EMBL/GenBank/DDBJ whole genome shotgun (WGS) entry which is preliminary data.</text>
</comment>
<evidence type="ECO:0000256" key="5">
    <source>
        <dbReference type="ARBA" id="ARBA00022741"/>
    </source>
</evidence>
<dbReference type="SUPFAM" id="SSF56104">
    <property type="entry name" value="SAICAR synthase-like"/>
    <property type="match status" value="1"/>
</dbReference>
<name>A0A8H6CAT8_9LECA</name>
<keyword evidence="6" id="KW-0658">Purine biosynthesis</keyword>
<sequence length="168" mass="18602">MISQLQRRSMVVKRLKVFQIESIVRGYITGSAWSSYQENGTVCGRGLPPGLQESEKLQQPLWTPCTKAEVGGKDENISPAEAARIVGQAYADQIEQLSLELYKEANTYAAERAAAFGVLKDWLVKNGMKGKEMVEMPDDVALKSIDRYKRAYRSIVGKGWDAAEEAAA</sequence>
<keyword evidence="7" id="KW-0067">ATP-binding</keyword>
<evidence type="ECO:0000256" key="4">
    <source>
        <dbReference type="ARBA" id="ARBA00022598"/>
    </source>
</evidence>
<evidence type="ECO:0000256" key="3">
    <source>
        <dbReference type="ARBA" id="ARBA00016460"/>
    </source>
</evidence>
<keyword evidence="4" id="KW-0436">Ligase</keyword>